<sequence>MLQLSLPIHQHDDASLANFYGNNNLLLLNSLRQNFSQLKQPFFYVWGTQGCGKTHLLKALANEFFAQNRTALYVPLNKSAYFSPAVLDNLEQQELVCLDDIQCVVGKTEWELALFDLFNRIRETNHTLLLISADQSPNTLSVQLPDLASRLRWGEIYQLHGLDDQQKVIALQQNAHSRGIELPDETANFLLKRLDRDMHTLFAALAQLDKASLQAQRKLTIPFVKETLKL</sequence>
<keyword evidence="1" id="KW-0235">DNA replication</keyword>
<dbReference type="InterPro" id="IPR055199">
    <property type="entry name" value="Hda_lid"/>
</dbReference>
<dbReference type="GO" id="GO:0006270">
    <property type="term" value="P:DNA replication initiation"/>
    <property type="evidence" value="ECO:0007669"/>
    <property type="project" value="TreeGrafter"/>
</dbReference>
<dbReference type="NCBIfam" id="NF005982">
    <property type="entry name" value="PRK08084.1"/>
    <property type="match status" value="1"/>
</dbReference>
<dbReference type="AlphaFoldDB" id="A0A2U0SL80"/>
<comment type="similarity">
    <text evidence="1">Belongs to the DnaA family.</text>
</comment>
<organism evidence="4 5">
    <name type="scientific">Alitibacter langaaensis DSM 22999</name>
    <dbReference type="NCBI Taxonomy" id="1122935"/>
    <lineage>
        <taxon>Bacteria</taxon>
        <taxon>Pseudomonadati</taxon>
        <taxon>Pseudomonadota</taxon>
        <taxon>Gammaproteobacteria</taxon>
        <taxon>Pasteurellales</taxon>
        <taxon>Pasteurellaceae</taxon>
        <taxon>Alitibacter</taxon>
    </lineage>
</organism>
<gene>
    <name evidence="4" type="ORF">C8D76_11620</name>
</gene>
<dbReference type="PRINTS" id="PR00051">
    <property type="entry name" value="DNAA"/>
</dbReference>
<evidence type="ECO:0000313" key="4">
    <source>
        <dbReference type="EMBL" id="PVX32080.1"/>
    </source>
</evidence>
<dbReference type="Gene3D" id="1.10.8.60">
    <property type="match status" value="1"/>
</dbReference>
<dbReference type="Proteomes" id="UP000245909">
    <property type="component" value="Unassembled WGS sequence"/>
</dbReference>
<dbReference type="SUPFAM" id="SSF52540">
    <property type="entry name" value="P-loop containing nucleoside triphosphate hydrolases"/>
    <property type="match status" value="1"/>
</dbReference>
<keyword evidence="5" id="KW-1185">Reference proteome</keyword>
<comment type="caution">
    <text evidence="4">The sequence shown here is derived from an EMBL/GenBank/DDBJ whole genome shotgun (WGS) entry which is preliminary data.</text>
</comment>
<evidence type="ECO:0000256" key="1">
    <source>
        <dbReference type="RuleBase" id="RU004227"/>
    </source>
</evidence>
<feature type="domain" description="Chromosomal replication initiator protein DnaA ATPAse" evidence="2">
    <location>
        <begin position="40"/>
        <end position="155"/>
    </location>
</feature>
<dbReference type="GO" id="GO:0032297">
    <property type="term" value="P:negative regulation of DNA-templated DNA replication initiation"/>
    <property type="evidence" value="ECO:0007669"/>
    <property type="project" value="InterPro"/>
</dbReference>
<feature type="domain" description="Hda lid" evidence="3">
    <location>
        <begin position="164"/>
        <end position="228"/>
    </location>
</feature>
<proteinExistence type="inferred from homology"/>
<accession>A0A2U0SL80</accession>
<protein>
    <submittedName>
        <fullName evidence="4">Regulatory inactivation of DnaA Hda protein</fullName>
    </submittedName>
</protein>
<dbReference type="InterPro" id="IPR017788">
    <property type="entry name" value="Hda"/>
</dbReference>
<dbReference type="PANTHER" id="PTHR30050:SF5">
    <property type="entry name" value="DNAA REGULATORY INACTIVATOR HDA"/>
    <property type="match status" value="1"/>
</dbReference>
<dbReference type="InterPro" id="IPR013317">
    <property type="entry name" value="DnaA_dom"/>
</dbReference>
<dbReference type="Gene3D" id="3.40.50.300">
    <property type="entry name" value="P-loop containing nucleotide triphosphate hydrolases"/>
    <property type="match status" value="1"/>
</dbReference>
<dbReference type="InterPro" id="IPR027417">
    <property type="entry name" value="P-loop_NTPase"/>
</dbReference>
<evidence type="ECO:0000313" key="5">
    <source>
        <dbReference type="Proteomes" id="UP000245909"/>
    </source>
</evidence>
<reference evidence="4 5" key="1">
    <citation type="submission" date="2018-05" db="EMBL/GenBank/DDBJ databases">
        <title>Genomic Encyclopedia of Type Strains, Phase IV (KMG-IV): sequencing the most valuable type-strain genomes for metagenomic binning, comparative biology and taxonomic classification.</title>
        <authorList>
            <person name="Goeker M."/>
        </authorList>
    </citation>
    <scope>NUCLEOTIDE SEQUENCE [LARGE SCALE GENOMIC DNA]</scope>
    <source>
        <strain evidence="4 5">DSM 22999</strain>
    </source>
</reference>
<dbReference type="EMBL" id="QENU01000016">
    <property type="protein sequence ID" value="PVX32080.1"/>
    <property type="molecule type" value="Genomic_DNA"/>
</dbReference>
<dbReference type="NCBIfam" id="TIGR03420">
    <property type="entry name" value="DnaA_homol_Hda"/>
    <property type="match status" value="1"/>
</dbReference>
<dbReference type="Pfam" id="PF00308">
    <property type="entry name" value="Bac_DnaA"/>
    <property type="match status" value="1"/>
</dbReference>
<dbReference type="Pfam" id="PF22688">
    <property type="entry name" value="Hda_lid"/>
    <property type="match status" value="1"/>
</dbReference>
<dbReference type="PANTHER" id="PTHR30050">
    <property type="entry name" value="CHROMOSOMAL REPLICATION INITIATOR PROTEIN DNAA"/>
    <property type="match status" value="1"/>
</dbReference>
<evidence type="ECO:0000259" key="2">
    <source>
        <dbReference type="Pfam" id="PF00308"/>
    </source>
</evidence>
<dbReference type="InterPro" id="IPR020591">
    <property type="entry name" value="Chromosome_initiator_DnaA-like"/>
</dbReference>
<name>A0A2U0SL80_9PAST</name>
<dbReference type="OrthoDB" id="9784878at2"/>
<evidence type="ECO:0000259" key="3">
    <source>
        <dbReference type="Pfam" id="PF22688"/>
    </source>
</evidence>